<dbReference type="EMBL" id="JARKIB010000023">
    <property type="protein sequence ID" value="KAJ7766649.1"/>
    <property type="molecule type" value="Genomic_DNA"/>
</dbReference>
<keyword evidence="2" id="KW-1185">Reference proteome</keyword>
<sequence length="375" mass="42616">MNFSPFDLPELVEYCIDFLHDSRPDLAACSLVSRPWVYPAQFHIFSATSWECMVDQHQQISRLSEISALPHILALISRLELNVYYLGQCDLSGAISRLTQLRGVRISGNLNSVPSTSQKALGAIRALIALPTVERVELYCSFETRPAATFIQIWDGCSEKIRHLSLGNIRVKESEYDWASSVVLKSRRKLALDSLYISYGNYVTPWLASDACPFDFSHLTTLSLTLKRLKVWLCNWQPPMIQDILDLGPFQQLQHLTIIALDRRGIPLQMAITALSTLPTDNRLASLEIECIPQHSMFLRLDELLFSMPLSELQNVKIYAKPSWPWTLVEKYNYEMLPLDSSLMREIWTKITASGFLPDILEVSLVYRAGISSMA</sequence>
<gene>
    <name evidence="1" type="ORF">B0H16DRAFT_1882695</name>
</gene>
<protein>
    <submittedName>
        <fullName evidence="1">Uncharacterized protein</fullName>
    </submittedName>
</protein>
<evidence type="ECO:0000313" key="2">
    <source>
        <dbReference type="Proteomes" id="UP001215598"/>
    </source>
</evidence>
<evidence type="ECO:0000313" key="1">
    <source>
        <dbReference type="EMBL" id="KAJ7766649.1"/>
    </source>
</evidence>
<comment type="caution">
    <text evidence="1">The sequence shown here is derived from an EMBL/GenBank/DDBJ whole genome shotgun (WGS) entry which is preliminary data.</text>
</comment>
<organism evidence="1 2">
    <name type="scientific">Mycena metata</name>
    <dbReference type="NCBI Taxonomy" id="1033252"/>
    <lineage>
        <taxon>Eukaryota</taxon>
        <taxon>Fungi</taxon>
        <taxon>Dikarya</taxon>
        <taxon>Basidiomycota</taxon>
        <taxon>Agaricomycotina</taxon>
        <taxon>Agaricomycetes</taxon>
        <taxon>Agaricomycetidae</taxon>
        <taxon>Agaricales</taxon>
        <taxon>Marasmiineae</taxon>
        <taxon>Mycenaceae</taxon>
        <taxon>Mycena</taxon>
    </lineage>
</organism>
<reference evidence="1" key="1">
    <citation type="submission" date="2023-03" db="EMBL/GenBank/DDBJ databases">
        <title>Massive genome expansion in bonnet fungi (Mycena s.s.) driven by repeated elements and novel gene families across ecological guilds.</title>
        <authorList>
            <consortium name="Lawrence Berkeley National Laboratory"/>
            <person name="Harder C.B."/>
            <person name="Miyauchi S."/>
            <person name="Viragh M."/>
            <person name="Kuo A."/>
            <person name="Thoen E."/>
            <person name="Andreopoulos B."/>
            <person name="Lu D."/>
            <person name="Skrede I."/>
            <person name="Drula E."/>
            <person name="Henrissat B."/>
            <person name="Morin E."/>
            <person name="Kohler A."/>
            <person name="Barry K."/>
            <person name="LaButti K."/>
            <person name="Morin E."/>
            <person name="Salamov A."/>
            <person name="Lipzen A."/>
            <person name="Mereny Z."/>
            <person name="Hegedus B."/>
            <person name="Baldrian P."/>
            <person name="Stursova M."/>
            <person name="Weitz H."/>
            <person name="Taylor A."/>
            <person name="Grigoriev I.V."/>
            <person name="Nagy L.G."/>
            <person name="Martin F."/>
            <person name="Kauserud H."/>
        </authorList>
    </citation>
    <scope>NUCLEOTIDE SEQUENCE</scope>
    <source>
        <strain evidence="1">CBHHK182m</strain>
    </source>
</reference>
<name>A0AAD7JK84_9AGAR</name>
<proteinExistence type="predicted"/>
<accession>A0AAD7JK84</accession>
<dbReference type="AlphaFoldDB" id="A0AAD7JK84"/>
<dbReference type="Proteomes" id="UP001215598">
    <property type="component" value="Unassembled WGS sequence"/>
</dbReference>